<proteinExistence type="predicted"/>
<protein>
    <submittedName>
        <fullName evidence="2">Uncharacterized protein</fullName>
    </submittedName>
</protein>
<feature type="compositionally biased region" description="Low complexity" evidence="1">
    <location>
        <begin position="97"/>
        <end position="110"/>
    </location>
</feature>
<dbReference type="Proteomes" id="UP000807785">
    <property type="component" value="Unassembled WGS sequence"/>
</dbReference>
<accession>A0A9D7HTG0</accession>
<sequence>MRLRAGNYESTLQVASSSAGGTRRLRAMARDVGVERQRCSCRARAQIDAQLGDRPVERGRSAYGDALHEAGVTVARLVRLWLRESAQAQHRQKQVRVARAARSGEGARAATSVARLTSRWLPRSTRSGRRSQRVPQRRVSRRRPNPNTAHSGID</sequence>
<feature type="region of interest" description="Disordered" evidence="1">
    <location>
        <begin position="87"/>
        <end position="154"/>
    </location>
</feature>
<name>A0A9D7HTG0_9PROT</name>
<evidence type="ECO:0000313" key="2">
    <source>
        <dbReference type="EMBL" id="MBK6975671.1"/>
    </source>
</evidence>
<dbReference type="AlphaFoldDB" id="A0A9D7HTG0"/>
<evidence type="ECO:0000256" key="1">
    <source>
        <dbReference type="SAM" id="MobiDB-lite"/>
    </source>
</evidence>
<organism evidence="2 3">
    <name type="scientific">Candidatus Methylophosphatis roskildensis</name>
    <dbReference type="NCBI Taxonomy" id="2899263"/>
    <lineage>
        <taxon>Bacteria</taxon>
        <taxon>Pseudomonadati</taxon>
        <taxon>Pseudomonadota</taxon>
        <taxon>Betaproteobacteria</taxon>
        <taxon>Nitrosomonadales</taxon>
        <taxon>Sterolibacteriaceae</taxon>
        <taxon>Candidatus Methylophosphatis</taxon>
    </lineage>
</organism>
<reference evidence="2" key="1">
    <citation type="submission" date="2020-10" db="EMBL/GenBank/DDBJ databases">
        <title>Connecting structure to function with the recovery of over 1000 high-quality activated sludge metagenome-assembled genomes encoding full-length rRNA genes using long-read sequencing.</title>
        <authorList>
            <person name="Singleton C.M."/>
            <person name="Petriglieri F."/>
            <person name="Kristensen J.M."/>
            <person name="Kirkegaard R.H."/>
            <person name="Michaelsen T.Y."/>
            <person name="Andersen M.H."/>
            <person name="Karst S.M."/>
            <person name="Dueholm M.S."/>
            <person name="Nielsen P.H."/>
            <person name="Albertsen M."/>
        </authorList>
    </citation>
    <scope>NUCLEOTIDE SEQUENCE</scope>
    <source>
        <strain evidence="2">Bjer_18-Q3-R1-45_BAT3C.347</strain>
    </source>
</reference>
<gene>
    <name evidence="2" type="ORF">IPH26_22930</name>
</gene>
<feature type="compositionally biased region" description="Polar residues" evidence="1">
    <location>
        <begin position="145"/>
        <end position="154"/>
    </location>
</feature>
<dbReference type="EMBL" id="JADJEV010000005">
    <property type="protein sequence ID" value="MBK6975671.1"/>
    <property type="molecule type" value="Genomic_DNA"/>
</dbReference>
<comment type="caution">
    <text evidence="2">The sequence shown here is derived from an EMBL/GenBank/DDBJ whole genome shotgun (WGS) entry which is preliminary data.</text>
</comment>
<evidence type="ECO:0000313" key="3">
    <source>
        <dbReference type="Proteomes" id="UP000807785"/>
    </source>
</evidence>
<feature type="compositionally biased region" description="Basic residues" evidence="1">
    <location>
        <begin position="126"/>
        <end position="144"/>
    </location>
</feature>